<dbReference type="Pfam" id="PF05685">
    <property type="entry name" value="Uma2"/>
    <property type="match status" value="1"/>
</dbReference>
<comment type="caution">
    <text evidence="2">The sequence shown here is derived from an EMBL/GenBank/DDBJ whole genome shotgun (WGS) entry which is preliminary data.</text>
</comment>
<evidence type="ECO:0000313" key="3">
    <source>
        <dbReference type="Proteomes" id="UP001254608"/>
    </source>
</evidence>
<sequence>MGLPRRDARYHTYADYLTWPEDLRYELIDGAAYLMAPAPAPDHQDVVGELFRQAANALEGKPCRPYLAPFDVRLPKGDEADERIDTVLQPDLLAICDRARIDRRGLARRAGLGRGSAVTVDGRARPDAQACRL</sequence>
<protein>
    <submittedName>
        <fullName evidence="2">Uma2 family endonuclease</fullName>
    </submittedName>
</protein>
<dbReference type="GO" id="GO:0004519">
    <property type="term" value="F:endonuclease activity"/>
    <property type="evidence" value="ECO:0007669"/>
    <property type="project" value="UniProtKB-KW"/>
</dbReference>
<dbReference type="Gene3D" id="3.90.1570.10">
    <property type="entry name" value="tt1808, chain A"/>
    <property type="match status" value="1"/>
</dbReference>
<gene>
    <name evidence="2" type="ORF">RM530_17260</name>
</gene>
<keyword evidence="2" id="KW-0540">Nuclease</keyword>
<dbReference type="SUPFAM" id="SSF52980">
    <property type="entry name" value="Restriction endonuclease-like"/>
    <property type="match status" value="1"/>
</dbReference>
<dbReference type="InterPro" id="IPR008538">
    <property type="entry name" value="Uma2"/>
</dbReference>
<evidence type="ECO:0000259" key="1">
    <source>
        <dbReference type="Pfam" id="PF05685"/>
    </source>
</evidence>
<dbReference type="InterPro" id="IPR012296">
    <property type="entry name" value="Nuclease_put_TT1808"/>
</dbReference>
<dbReference type="Proteomes" id="UP001254608">
    <property type="component" value="Unassembled WGS sequence"/>
</dbReference>
<keyword evidence="3" id="KW-1185">Reference proteome</keyword>
<dbReference type="EMBL" id="JAVRIC010000035">
    <property type="protein sequence ID" value="MDT0499095.1"/>
    <property type="molecule type" value="Genomic_DNA"/>
</dbReference>
<accession>A0ABU2WMJ0</accession>
<keyword evidence="2" id="KW-0255">Endonuclease</keyword>
<reference evidence="2 3" key="1">
    <citation type="submission" date="2023-09" db="EMBL/GenBank/DDBJ databases">
        <authorList>
            <person name="Rey-Velasco X."/>
        </authorList>
    </citation>
    <scope>NUCLEOTIDE SEQUENCE [LARGE SCALE GENOMIC DNA]</scope>
    <source>
        <strain evidence="2 3">W345</strain>
    </source>
</reference>
<name>A0ABU2WMJ0_9GAMM</name>
<proteinExistence type="predicted"/>
<keyword evidence="2" id="KW-0378">Hydrolase</keyword>
<dbReference type="CDD" id="cd06260">
    <property type="entry name" value="DUF820-like"/>
    <property type="match status" value="1"/>
</dbReference>
<organism evidence="2 3">
    <name type="scientific">Banduia mediterranea</name>
    <dbReference type="NCBI Taxonomy" id="3075609"/>
    <lineage>
        <taxon>Bacteria</taxon>
        <taxon>Pseudomonadati</taxon>
        <taxon>Pseudomonadota</taxon>
        <taxon>Gammaproteobacteria</taxon>
        <taxon>Nevskiales</taxon>
        <taxon>Algiphilaceae</taxon>
        <taxon>Banduia</taxon>
    </lineage>
</organism>
<evidence type="ECO:0000313" key="2">
    <source>
        <dbReference type="EMBL" id="MDT0499095.1"/>
    </source>
</evidence>
<dbReference type="InterPro" id="IPR011335">
    <property type="entry name" value="Restrct_endonuc-II-like"/>
</dbReference>
<feature type="domain" description="Putative restriction endonuclease" evidence="1">
    <location>
        <begin position="14"/>
        <end position="104"/>
    </location>
</feature>